<dbReference type="EMBL" id="RCHU02000010">
    <property type="protein sequence ID" value="KAL3577613.1"/>
    <property type="molecule type" value="Genomic_DNA"/>
</dbReference>
<keyword evidence="2" id="KW-1185">Reference proteome</keyword>
<gene>
    <name evidence="1" type="ORF">D5086_019117</name>
</gene>
<comment type="caution">
    <text evidence="1">The sequence shown here is derived from an EMBL/GenBank/DDBJ whole genome shotgun (WGS) entry which is preliminary data.</text>
</comment>
<accession>A0ACC4BGA8</accession>
<dbReference type="Proteomes" id="UP000309997">
    <property type="component" value="Unassembled WGS sequence"/>
</dbReference>
<name>A0ACC4BGA8_POPAL</name>
<organism evidence="1 2">
    <name type="scientific">Populus alba</name>
    <name type="common">White poplar</name>
    <dbReference type="NCBI Taxonomy" id="43335"/>
    <lineage>
        <taxon>Eukaryota</taxon>
        <taxon>Viridiplantae</taxon>
        <taxon>Streptophyta</taxon>
        <taxon>Embryophyta</taxon>
        <taxon>Tracheophyta</taxon>
        <taxon>Spermatophyta</taxon>
        <taxon>Magnoliopsida</taxon>
        <taxon>eudicotyledons</taxon>
        <taxon>Gunneridae</taxon>
        <taxon>Pentapetalae</taxon>
        <taxon>rosids</taxon>
        <taxon>fabids</taxon>
        <taxon>Malpighiales</taxon>
        <taxon>Salicaceae</taxon>
        <taxon>Saliceae</taxon>
        <taxon>Populus</taxon>
    </lineage>
</organism>
<protein>
    <submittedName>
        <fullName evidence="1">Uncharacterized protein</fullName>
    </submittedName>
</protein>
<evidence type="ECO:0000313" key="2">
    <source>
        <dbReference type="Proteomes" id="UP000309997"/>
    </source>
</evidence>
<evidence type="ECO:0000313" key="1">
    <source>
        <dbReference type="EMBL" id="KAL3577613.1"/>
    </source>
</evidence>
<sequence>MEKSKRKTTSVKCAQVLASPPTTVLGIKSAFALLAGSNISSADLSPHPIVNQASGSGTKIALNGSLEVDHPTNEDLEEDFTPSGSVKTSNPPAPPPPVNVTKANVKGKEKVSTCLNLVDQALVDSPSTAAPTVQVPSIAPSPVDTSEPIVPTHPPTSCATHLSPVDASDPVAPTHPPTSSAAKDGRPCSQVTAVDSEEWHTVGKKRHKSGNKRQSPPPVHSEGNQPAQQNVANNAPSNQQARQHVSKGKAPACSVDIAGTKTFQRPRLGVLTRSSFQKTSNTVAGVGRAPPTLPHP</sequence>
<reference evidence="1 2" key="1">
    <citation type="journal article" date="2024" name="Plant Biotechnol. J.">
        <title>Genome and CRISPR/Cas9 system of a widespread forest tree (Populus alba) in the world.</title>
        <authorList>
            <person name="Liu Y.J."/>
            <person name="Jiang P.F."/>
            <person name="Han X.M."/>
            <person name="Li X.Y."/>
            <person name="Wang H.M."/>
            <person name="Wang Y.J."/>
            <person name="Wang X.X."/>
            <person name="Zeng Q.Y."/>
        </authorList>
    </citation>
    <scope>NUCLEOTIDE SEQUENCE [LARGE SCALE GENOMIC DNA]</scope>
    <source>
        <strain evidence="2">cv. PAL-ZL1</strain>
    </source>
</reference>
<proteinExistence type="predicted"/>